<dbReference type="EMBL" id="FTOD01000007">
    <property type="protein sequence ID" value="SIS90775.1"/>
    <property type="molecule type" value="Genomic_DNA"/>
</dbReference>
<keyword evidence="2" id="KW-0813">Transport</keyword>
<dbReference type="GO" id="GO:0005275">
    <property type="term" value="F:amine transmembrane transporter activity"/>
    <property type="evidence" value="ECO:0007669"/>
    <property type="project" value="TreeGrafter"/>
</dbReference>
<dbReference type="PANTHER" id="PTHR47737:SF1">
    <property type="entry name" value="GLYCINE BETAINE_PROLINE BETAINE TRANSPORT SYSTEM PERMEASE PROTEIN PROW"/>
    <property type="match status" value="1"/>
</dbReference>
<dbReference type="PANTHER" id="PTHR47737">
    <property type="entry name" value="GLYCINE BETAINE/PROLINE BETAINE TRANSPORT SYSTEM PERMEASE PROTEIN PROW"/>
    <property type="match status" value="1"/>
</dbReference>
<dbReference type="GO" id="GO:0043190">
    <property type="term" value="C:ATP-binding cassette (ABC) transporter complex"/>
    <property type="evidence" value="ECO:0007669"/>
    <property type="project" value="InterPro"/>
</dbReference>
<evidence type="ECO:0000256" key="5">
    <source>
        <dbReference type="SAM" id="Phobius"/>
    </source>
</evidence>
<evidence type="ECO:0000256" key="2">
    <source>
        <dbReference type="ARBA" id="ARBA00022448"/>
    </source>
</evidence>
<keyword evidence="8" id="KW-1185">Reference proteome</keyword>
<name>A0A1N7MXF3_9BACL</name>
<dbReference type="Gene3D" id="3.40.190.100">
    <property type="entry name" value="Glycine betaine-binding periplasmic protein, domain 2"/>
    <property type="match status" value="2"/>
</dbReference>
<evidence type="ECO:0000259" key="6">
    <source>
        <dbReference type="Pfam" id="PF04069"/>
    </source>
</evidence>
<evidence type="ECO:0000256" key="3">
    <source>
        <dbReference type="ARBA" id="ARBA00022475"/>
    </source>
</evidence>
<dbReference type="GO" id="GO:0031460">
    <property type="term" value="P:glycine betaine transport"/>
    <property type="evidence" value="ECO:0007669"/>
    <property type="project" value="TreeGrafter"/>
</dbReference>
<gene>
    <name evidence="7" type="ORF">SAMN05421790_107113</name>
</gene>
<feature type="transmembrane region" description="Helical" evidence="5">
    <location>
        <begin position="7"/>
        <end position="25"/>
    </location>
</feature>
<evidence type="ECO:0000313" key="7">
    <source>
        <dbReference type="EMBL" id="SIS90775.1"/>
    </source>
</evidence>
<reference evidence="8" key="1">
    <citation type="submission" date="2017-01" db="EMBL/GenBank/DDBJ databases">
        <authorList>
            <person name="Varghese N."/>
            <person name="Submissions S."/>
        </authorList>
    </citation>
    <scope>NUCLEOTIDE SEQUENCE [LARGE SCALE GENOMIC DNA]</scope>
    <source>
        <strain evidence="8">DSM 45196</strain>
    </source>
</reference>
<comment type="subcellular location">
    <subcellularLocation>
        <location evidence="1">Cell membrane</location>
    </subcellularLocation>
</comment>
<evidence type="ECO:0000256" key="4">
    <source>
        <dbReference type="ARBA" id="ARBA00023136"/>
    </source>
</evidence>
<dbReference type="GO" id="GO:0015871">
    <property type="term" value="P:choline transport"/>
    <property type="evidence" value="ECO:0007669"/>
    <property type="project" value="TreeGrafter"/>
</dbReference>
<proteinExistence type="predicted"/>
<dbReference type="Pfam" id="PF04069">
    <property type="entry name" value="OpuAC"/>
    <property type="match status" value="1"/>
</dbReference>
<keyword evidence="5" id="KW-1133">Transmembrane helix</keyword>
<evidence type="ECO:0000313" key="8">
    <source>
        <dbReference type="Proteomes" id="UP000186795"/>
    </source>
</evidence>
<dbReference type="GO" id="GO:0015226">
    <property type="term" value="F:carnitine transmembrane transporter activity"/>
    <property type="evidence" value="ECO:0007669"/>
    <property type="project" value="TreeGrafter"/>
</dbReference>
<keyword evidence="3" id="KW-1003">Cell membrane</keyword>
<dbReference type="AlphaFoldDB" id="A0A1N7MXF3"/>
<dbReference type="SUPFAM" id="SSF53850">
    <property type="entry name" value="Periplasmic binding protein-like II"/>
    <property type="match status" value="1"/>
</dbReference>
<sequence length="294" mass="33737">MSGGKQVAIFVVIAALLVGGIYLWGGKEGQESGKGTIKIGHNNYVENIAVSHLWKQILEEKGYRVELTQTEKAPLWTGVAGGSMDMTVEVWLPHTDAPFYDKYKDRVELHEPWYKGTALGLVVPKYMKDVETIADLNQYKDEFKRGGKPSIVGIDPGASLMGLTEKAIQSYDLDYKLIESSEPAMLSELDSAYKKKEPVVVTLWNPHWVFNKYDLKYLKDTKKVYGEPDTIYYVTRKGFKKDQPEVVRWMDNWHMDDETLGALLKNMEDADHPEQAIKQWMDDHRELIEEWTKK</sequence>
<keyword evidence="5" id="KW-0812">Transmembrane</keyword>
<evidence type="ECO:0000256" key="1">
    <source>
        <dbReference type="ARBA" id="ARBA00004236"/>
    </source>
</evidence>
<dbReference type="Proteomes" id="UP000186795">
    <property type="component" value="Unassembled WGS sequence"/>
</dbReference>
<dbReference type="OrthoDB" id="9787902at2"/>
<dbReference type="RefSeq" id="WP_084190118.1">
    <property type="nucleotide sequence ID" value="NZ_CP048103.1"/>
</dbReference>
<dbReference type="InterPro" id="IPR007210">
    <property type="entry name" value="ABC_Gly_betaine_transp_sub-bd"/>
</dbReference>
<feature type="domain" description="ABC-type glycine betaine transport system substrate-binding" evidence="6">
    <location>
        <begin position="36"/>
        <end position="282"/>
    </location>
</feature>
<dbReference type="CDD" id="cd13639">
    <property type="entry name" value="PBP2_OpuAC_like"/>
    <property type="match status" value="1"/>
</dbReference>
<accession>A0A1N7MXF3</accession>
<dbReference type="Gene3D" id="3.10.105.10">
    <property type="entry name" value="Dipeptide-binding Protein, Domain 3"/>
    <property type="match status" value="2"/>
</dbReference>
<protein>
    <submittedName>
        <fullName evidence="7">Glycine betaine/proline transport system substrate-binding protein</fullName>
    </submittedName>
</protein>
<organism evidence="7 8">
    <name type="scientific">Kroppenstedtia eburnea</name>
    <dbReference type="NCBI Taxonomy" id="714067"/>
    <lineage>
        <taxon>Bacteria</taxon>
        <taxon>Bacillati</taxon>
        <taxon>Bacillota</taxon>
        <taxon>Bacilli</taxon>
        <taxon>Bacillales</taxon>
        <taxon>Thermoactinomycetaceae</taxon>
        <taxon>Kroppenstedtia</taxon>
    </lineage>
</organism>
<keyword evidence="4 5" id="KW-0472">Membrane</keyword>